<sequence>MASLDVFHQDIFTGIALTTAVEKYPFKPTGLGDLELFEPNPIRTTALAVEQRQGKLVLIPFSDRGEEGTQRVTEKRQARYFDVPRLMHSDTITAQEIQNIRAFGSETELMQIETEVARRVNGPTGLTSNIEYTWEFQRLAAIQGQCLDADGEVKFDWFEEFGIEKPQDIVFDLSLKADGSATKPNSIRPMCNNIVRTMARKSQGAFLPSTQVYALVGDDFWDQLTNHPDVIKTYYNWAAAEELRQGNAFQAMRFGGINWFNYRGSDDATTISVKPNEAKFFPKGAPGIFEVAYAPGETFEWVNTPGKPIYILPIFDTQRKMWWKAEAYSYPLHICTRPEVLLSAKLK</sequence>
<proteinExistence type="predicted"/>
<dbReference type="InterPro" id="IPR005564">
    <property type="entry name" value="Major_capsid_GpE"/>
</dbReference>
<evidence type="ECO:0000313" key="1">
    <source>
        <dbReference type="EMBL" id="VVP61659.1"/>
    </source>
</evidence>
<dbReference type="RefSeq" id="WP_154914234.1">
    <property type="nucleotide sequence ID" value="NZ_CABVIK010000038.1"/>
</dbReference>
<reference evidence="1 2" key="1">
    <citation type="submission" date="2019-09" db="EMBL/GenBank/DDBJ databases">
        <authorList>
            <person name="Chandra G."/>
            <person name="Truman W A."/>
        </authorList>
    </citation>
    <scope>NUCLEOTIDE SEQUENCE [LARGE SCALE GENOMIC DNA]</scope>
    <source>
        <strain evidence="1">PS870</strain>
    </source>
</reference>
<evidence type="ECO:0008006" key="3">
    <source>
        <dbReference type="Google" id="ProtNLM"/>
    </source>
</evidence>
<accession>A0A5E7QIU1</accession>
<dbReference type="Proteomes" id="UP000349468">
    <property type="component" value="Unassembled WGS sequence"/>
</dbReference>
<dbReference type="Pfam" id="PF03864">
    <property type="entry name" value="Phage_cap_E"/>
    <property type="match status" value="1"/>
</dbReference>
<dbReference type="EMBL" id="CABVIK010000038">
    <property type="protein sequence ID" value="VVP61659.1"/>
    <property type="molecule type" value="Genomic_DNA"/>
</dbReference>
<evidence type="ECO:0000313" key="2">
    <source>
        <dbReference type="Proteomes" id="UP000349468"/>
    </source>
</evidence>
<dbReference type="AlphaFoldDB" id="A0A5E7QIU1"/>
<protein>
    <recommendedName>
        <fullName evidence="3">Major capsid protein E</fullName>
    </recommendedName>
</protein>
<gene>
    <name evidence="1" type="ORF">PS870_06400</name>
</gene>
<organism evidence="1 2">
    <name type="scientific">Pseudomonas fluorescens</name>
    <dbReference type="NCBI Taxonomy" id="294"/>
    <lineage>
        <taxon>Bacteria</taxon>
        <taxon>Pseudomonadati</taxon>
        <taxon>Pseudomonadota</taxon>
        <taxon>Gammaproteobacteria</taxon>
        <taxon>Pseudomonadales</taxon>
        <taxon>Pseudomonadaceae</taxon>
        <taxon>Pseudomonas</taxon>
    </lineage>
</organism>
<name>A0A5E7QIU1_PSEFL</name>